<keyword evidence="1" id="KW-0507">mRNA processing</keyword>
<dbReference type="Gene3D" id="3.30.1370.10">
    <property type="entry name" value="K Homology domain, type 1"/>
    <property type="match status" value="1"/>
</dbReference>
<dbReference type="GO" id="GO:0000398">
    <property type="term" value="P:mRNA splicing, via spliceosome"/>
    <property type="evidence" value="ECO:0007669"/>
    <property type="project" value="UniProtKB-UniRule"/>
</dbReference>
<gene>
    <name evidence="3" type="ORF">Acr_24g0015150</name>
</gene>
<comment type="similarity">
    <text evidence="1">Belongs to the BBP/SF1 family.</text>
</comment>
<protein>
    <recommendedName>
        <fullName evidence="1">Branchpoint-bridging protein</fullName>
    </recommendedName>
</protein>
<feature type="region of interest" description="Disordered" evidence="2">
    <location>
        <begin position="46"/>
        <end position="76"/>
    </location>
</feature>
<dbReference type="GO" id="GO:0005681">
    <property type="term" value="C:spliceosomal complex"/>
    <property type="evidence" value="ECO:0007669"/>
    <property type="project" value="UniProtKB-KW"/>
</dbReference>
<proteinExistence type="inferred from homology"/>
<evidence type="ECO:0000313" key="3">
    <source>
        <dbReference type="EMBL" id="GFZ15325.1"/>
    </source>
</evidence>
<evidence type="ECO:0000313" key="4">
    <source>
        <dbReference type="Proteomes" id="UP000585474"/>
    </source>
</evidence>
<comment type="function">
    <text evidence="1">Necessary for the splicing of pre-mRNA. Has a role in the recognition of the branch site (5'-UACUAAC-3'), the pyrimidine tract and the 3'-splice site at the 3'-end of introns.</text>
</comment>
<dbReference type="GO" id="GO:0003729">
    <property type="term" value="F:mRNA binding"/>
    <property type="evidence" value="ECO:0007669"/>
    <property type="project" value="TreeGrafter"/>
</dbReference>
<dbReference type="GO" id="GO:0008270">
    <property type="term" value="F:zinc ion binding"/>
    <property type="evidence" value="ECO:0007669"/>
    <property type="project" value="UniProtKB-UniRule"/>
</dbReference>
<accession>A0A7J0GWV2</accession>
<sequence>MQQHLIQMGKPVKVMRLVKEGVVDGNHILNKMKVFLNHRSILKDTGKRRCSRWDAQPEQDGETSEGNETSKRRKTRWASDVSRLKMLGPLQLPDFVKDFTESVSDPEITEVESRYPESLDVAVKMVEKLLIPIDEGTNDHKRAQLEELAKMNGTYRGGNVCSVCKEVGHKQYSCPRQQSIFKMAIACEKCGSFCHFTPSRPLIASPQVGNSLCTSSGLGVGSNPIPRIKAKHNREISNSNLYVGYLPQ</sequence>
<dbReference type="PANTHER" id="PTHR11208">
    <property type="entry name" value="RNA-BINDING PROTEIN RELATED"/>
    <property type="match status" value="1"/>
</dbReference>
<dbReference type="Proteomes" id="UP000585474">
    <property type="component" value="Unassembled WGS sequence"/>
</dbReference>
<comment type="caution">
    <text evidence="3">The sequence shown here is derived from an EMBL/GenBank/DDBJ whole genome shotgun (WGS) entry which is preliminary data.</text>
</comment>
<evidence type="ECO:0000256" key="2">
    <source>
        <dbReference type="SAM" id="MobiDB-lite"/>
    </source>
</evidence>
<keyword evidence="1" id="KW-0539">Nucleus</keyword>
<dbReference type="SUPFAM" id="SSF57756">
    <property type="entry name" value="Retrovirus zinc finger-like domains"/>
    <property type="match status" value="1"/>
</dbReference>
<keyword evidence="1" id="KW-0862">Zinc</keyword>
<organism evidence="3 4">
    <name type="scientific">Actinidia rufa</name>
    <dbReference type="NCBI Taxonomy" id="165716"/>
    <lineage>
        <taxon>Eukaryota</taxon>
        <taxon>Viridiplantae</taxon>
        <taxon>Streptophyta</taxon>
        <taxon>Embryophyta</taxon>
        <taxon>Tracheophyta</taxon>
        <taxon>Spermatophyta</taxon>
        <taxon>Magnoliopsida</taxon>
        <taxon>eudicotyledons</taxon>
        <taxon>Gunneridae</taxon>
        <taxon>Pentapetalae</taxon>
        <taxon>asterids</taxon>
        <taxon>Ericales</taxon>
        <taxon>Actinidiaceae</taxon>
        <taxon>Actinidia</taxon>
    </lineage>
</organism>
<dbReference type="EMBL" id="BJWL01000024">
    <property type="protein sequence ID" value="GFZ15325.1"/>
    <property type="molecule type" value="Genomic_DNA"/>
</dbReference>
<name>A0A7J0GWV2_9ERIC</name>
<dbReference type="InterPro" id="IPR036875">
    <property type="entry name" value="Znf_CCHC_sf"/>
</dbReference>
<comment type="subcellular location">
    <subcellularLocation>
        <location evidence="1">Nucleus</location>
    </subcellularLocation>
</comment>
<dbReference type="OrthoDB" id="10021397at2759"/>
<keyword evidence="1" id="KW-0747">Spliceosome</keyword>
<keyword evidence="1" id="KW-0863">Zinc-finger</keyword>
<dbReference type="InterPro" id="IPR045071">
    <property type="entry name" value="BBP-like"/>
</dbReference>
<dbReference type="GO" id="GO:0048024">
    <property type="term" value="P:regulation of mRNA splicing, via spliceosome"/>
    <property type="evidence" value="ECO:0007669"/>
    <property type="project" value="TreeGrafter"/>
</dbReference>
<keyword evidence="1" id="KW-0479">Metal-binding</keyword>
<dbReference type="GO" id="GO:0045131">
    <property type="term" value="F:pre-mRNA branch point binding"/>
    <property type="evidence" value="ECO:0007669"/>
    <property type="project" value="UniProtKB-UniRule"/>
</dbReference>
<evidence type="ECO:0000256" key="1">
    <source>
        <dbReference type="RuleBase" id="RU367126"/>
    </source>
</evidence>
<dbReference type="PANTHER" id="PTHR11208:SF45">
    <property type="entry name" value="SPLICING FACTOR 1"/>
    <property type="match status" value="1"/>
</dbReference>
<keyword evidence="1" id="KW-0508">mRNA splicing</keyword>
<keyword evidence="4" id="KW-1185">Reference proteome</keyword>
<reference evidence="3 4" key="1">
    <citation type="submission" date="2019-07" db="EMBL/GenBank/DDBJ databases">
        <title>De Novo Assembly of kiwifruit Actinidia rufa.</title>
        <authorList>
            <person name="Sugita-Konishi S."/>
            <person name="Sato K."/>
            <person name="Mori E."/>
            <person name="Abe Y."/>
            <person name="Kisaki G."/>
            <person name="Hamano K."/>
            <person name="Suezawa K."/>
            <person name="Otani M."/>
            <person name="Fukuda T."/>
            <person name="Manabe T."/>
            <person name="Gomi K."/>
            <person name="Tabuchi M."/>
            <person name="Akimitsu K."/>
            <person name="Kataoka I."/>
        </authorList>
    </citation>
    <scope>NUCLEOTIDE SEQUENCE [LARGE SCALE GENOMIC DNA]</scope>
    <source>
        <strain evidence="4">cv. Fuchu</strain>
    </source>
</reference>
<dbReference type="AlphaFoldDB" id="A0A7J0GWV2"/>
<dbReference type="InterPro" id="IPR036612">
    <property type="entry name" value="KH_dom_type_1_sf"/>
</dbReference>